<name>A0ABT0APC7_9LACT</name>
<evidence type="ECO:0000313" key="4">
    <source>
        <dbReference type="Proteomes" id="UP001522462"/>
    </source>
</evidence>
<dbReference type="EMBL" id="JAAEDA010000022">
    <property type="protein sequence ID" value="MCJ1978406.1"/>
    <property type="molecule type" value="Genomic_DNA"/>
</dbReference>
<comment type="similarity">
    <text evidence="1">Belongs to the thioesterase family.</text>
</comment>
<dbReference type="Proteomes" id="UP001522462">
    <property type="component" value="Unassembled WGS sequence"/>
</dbReference>
<dbReference type="PANTHER" id="PTHR11487:SF0">
    <property type="entry name" value="S-ACYL FATTY ACID SYNTHASE THIOESTERASE, MEDIUM CHAIN"/>
    <property type="match status" value="1"/>
</dbReference>
<accession>A0ABT0APC7</accession>
<organism evidence="3 4">
    <name type="scientific">Pseudolactococcus paracarnosus</name>
    <dbReference type="NCBI Taxonomy" id="2749962"/>
    <lineage>
        <taxon>Bacteria</taxon>
        <taxon>Bacillati</taxon>
        <taxon>Bacillota</taxon>
        <taxon>Bacilli</taxon>
        <taxon>Lactobacillales</taxon>
        <taxon>Streptococcaceae</taxon>
        <taxon>Pseudolactococcus</taxon>
    </lineage>
</organism>
<evidence type="ECO:0000259" key="2">
    <source>
        <dbReference type="Pfam" id="PF00975"/>
    </source>
</evidence>
<dbReference type="Gene3D" id="3.40.50.1820">
    <property type="entry name" value="alpha/beta hydrolase"/>
    <property type="match status" value="1"/>
</dbReference>
<dbReference type="InterPro" id="IPR012223">
    <property type="entry name" value="TEII"/>
</dbReference>
<keyword evidence="4" id="KW-1185">Reference proteome</keyword>
<dbReference type="SUPFAM" id="SSF53474">
    <property type="entry name" value="alpha/beta-Hydrolases"/>
    <property type="match status" value="1"/>
</dbReference>
<proteinExistence type="inferred from homology"/>
<sequence>MLSEKYFETNQNQLKNQIQLIALPYAAGSLRSYYSFKQVKAIELVNYELPGRGFRQSDKFSNLSIILKEVMEVIDFTRPYILFGHSMGAYIAYEICSYIEKKELPLPSKVILSAQIPPDNKKNTNMWQYLPENEVINYFKKLGGTPDEVLDNQELMELFSEVINQDFAFLRSYFKNSWTEKVKSNLEIWYGEADEFIDEKGITAWDQSTYGKCKYVKFQGNHFFIQQLFEQPERLSSLLLEN</sequence>
<evidence type="ECO:0000313" key="3">
    <source>
        <dbReference type="EMBL" id="MCJ1978406.1"/>
    </source>
</evidence>
<protein>
    <submittedName>
        <fullName evidence="3">Thioesterase</fullName>
    </submittedName>
</protein>
<comment type="caution">
    <text evidence="3">The sequence shown here is derived from an EMBL/GenBank/DDBJ whole genome shotgun (WGS) entry which is preliminary data.</text>
</comment>
<reference evidence="3 4" key="1">
    <citation type="journal article" date="2022" name="Microbiol. Res.">
        <title>Comparative genome analysis, predicted lifestyle and antimicrobial strategies of Lactococcus carnosus and Lactococcus paracarnosus isolated from meat.</title>
        <authorList>
            <person name="Werum V."/>
            <person name="Ehrmann M."/>
            <person name="Vogel R."/>
            <person name="Hilgarth M."/>
        </authorList>
    </citation>
    <scope>NUCLEOTIDE SEQUENCE [LARGE SCALE GENOMIC DNA]</scope>
    <source>
        <strain evidence="3 4">TMW21897</strain>
    </source>
</reference>
<dbReference type="RefSeq" id="WP_243915338.1">
    <property type="nucleotide sequence ID" value="NZ_JAAECY010000048.1"/>
</dbReference>
<dbReference type="InterPro" id="IPR001031">
    <property type="entry name" value="Thioesterase"/>
</dbReference>
<evidence type="ECO:0000256" key="1">
    <source>
        <dbReference type="ARBA" id="ARBA00007169"/>
    </source>
</evidence>
<dbReference type="InterPro" id="IPR029058">
    <property type="entry name" value="AB_hydrolase_fold"/>
</dbReference>
<dbReference type="PANTHER" id="PTHR11487">
    <property type="entry name" value="THIOESTERASE"/>
    <property type="match status" value="1"/>
</dbReference>
<dbReference type="Pfam" id="PF00975">
    <property type="entry name" value="Thioesterase"/>
    <property type="match status" value="1"/>
</dbReference>
<gene>
    <name evidence="3" type="ORF">GYN19_10650</name>
</gene>
<feature type="domain" description="Thioesterase" evidence="2">
    <location>
        <begin position="19"/>
        <end position="235"/>
    </location>
</feature>